<dbReference type="PANTHER" id="PTHR46374:SF1">
    <property type="entry name" value="START DOMAIN-CONTAINING PROTEIN"/>
    <property type="match status" value="1"/>
</dbReference>
<proteinExistence type="predicted"/>
<keyword evidence="7" id="KW-1185">Reference proteome</keyword>
<comment type="caution">
    <text evidence="6">The sequence shown here is derived from an EMBL/GenBank/DDBJ whole genome shotgun (WGS) entry which is preliminary data.</text>
</comment>
<dbReference type="CDD" id="cd00177">
    <property type="entry name" value="START"/>
    <property type="match status" value="1"/>
</dbReference>
<name>A0AAD4NK10_9BILA</name>
<comment type="function">
    <text evidence="4">May be involved in the intracellular transport of sterols or other lipids. May bind cholesterol or other sterols.</text>
</comment>
<organism evidence="6 7">
    <name type="scientific">Ditylenchus destructor</name>
    <dbReference type="NCBI Taxonomy" id="166010"/>
    <lineage>
        <taxon>Eukaryota</taxon>
        <taxon>Metazoa</taxon>
        <taxon>Ecdysozoa</taxon>
        <taxon>Nematoda</taxon>
        <taxon>Chromadorea</taxon>
        <taxon>Rhabditida</taxon>
        <taxon>Tylenchina</taxon>
        <taxon>Tylenchomorpha</taxon>
        <taxon>Sphaerularioidea</taxon>
        <taxon>Anguinidae</taxon>
        <taxon>Anguininae</taxon>
        <taxon>Ditylenchus</taxon>
    </lineage>
</organism>
<evidence type="ECO:0000256" key="1">
    <source>
        <dbReference type="ARBA" id="ARBA00022448"/>
    </source>
</evidence>
<feature type="domain" description="START" evidence="5">
    <location>
        <begin position="52"/>
        <end position="240"/>
    </location>
</feature>
<accession>A0AAD4NK10</accession>
<keyword evidence="1" id="KW-0813">Transport</keyword>
<reference evidence="6" key="1">
    <citation type="submission" date="2022-01" db="EMBL/GenBank/DDBJ databases">
        <title>Genome Sequence Resource for Two Populations of Ditylenchus destructor, the Migratory Endoparasitic Phytonematode.</title>
        <authorList>
            <person name="Zhang H."/>
            <person name="Lin R."/>
            <person name="Xie B."/>
        </authorList>
    </citation>
    <scope>NUCLEOTIDE SEQUENCE</scope>
    <source>
        <strain evidence="6">BazhouSP</strain>
    </source>
</reference>
<evidence type="ECO:0000259" key="5">
    <source>
        <dbReference type="PROSITE" id="PS50848"/>
    </source>
</evidence>
<dbReference type="InterPro" id="IPR043556">
    <property type="entry name" value="StARD5/6"/>
</dbReference>
<gene>
    <name evidence="6" type="ORF">DdX_00442</name>
</gene>
<evidence type="ECO:0000256" key="4">
    <source>
        <dbReference type="ARBA" id="ARBA00024750"/>
    </source>
</evidence>
<keyword evidence="3" id="KW-0446">Lipid-binding</keyword>
<dbReference type="InterPro" id="IPR002913">
    <property type="entry name" value="START_lipid-bd_dom"/>
</dbReference>
<sequence>MSPTIEQSATVLDSLSVLKLHGHTTRTDDEYEKLGVMAAEEVRRLCSNLSLWHPHSNHNGIEMFERKADLPYDTENMLLLIVTLPCTMEKLEALLSPWREYRQQWDNMLERADVIESWPEKELYLVHHLVKKMFPISARDTVDIAKVMRRTDEVTYGMTSVAHASCPPGKSHVRTHAYLGGYVLRPDDNNPNHTKFHMLFHADLNLPGPKLISNVAAKFKPKFMIQKIDNLKAGIKKFDI</sequence>
<dbReference type="GO" id="GO:0008289">
    <property type="term" value="F:lipid binding"/>
    <property type="evidence" value="ECO:0007669"/>
    <property type="project" value="UniProtKB-KW"/>
</dbReference>
<evidence type="ECO:0000256" key="2">
    <source>
        <dbReference type="ARBA" id="ARBA00023055"/>
    </source>
</evidence>
<dbReference type="SMART" id="SM00234">
    <property type="entry name" value="START"/>
    <property type="match status" value="1"/>
</dbReference>
<evidence type="ECO:0000256" key="3">
    <source>
        <dbReference type="ARBA" id="ARBA00023121"/>
    </source>
</evidence>
<dbReference type="Pfam" id="PF01852">
    <property type="entry name" value="START"/>
    <property type="match status" value="1"/>
</dbReference>
<keyword evidence="2" id="KW-0445">Lipid transport</keyword>
<dbReference type="AlphaFoldDB" id="A0AAD4NK10"/>
<dbReference type="InterPro" id="IPR023393">
    <property type="entry name" value="START-like_dom_sf"/>
</dbReference>
<dbReference type="SUPFAM" id="SSF55961">
    <property type="entry name" value="Bet v1-like"/>
    <property type="match status" value="1"/>
</dbReference>
<evidence type="ECO:0000313" key="7">
    <source>
        <dbReference type="Proteomes" id="UP001201812"/>
    </source>
</evidence>
<dbReference type="Gene3D" id="3.30.530.20">
    <property type="match status" value="1"/>
</dbReference>
<dbReference type="Proteomes" id="UP001201812">
    <property type="component" value="Unassembled WGS sequence"/>
</dbReference>
<evidence type="ECO:0000313" key="6">
    <source>
        <dbReference type="EMBL" id="KAI1728275.1"/>
    </source>
</evidence>
<dbReference type="GO" id="GO:0006869">
    <property type="term" value="P:lipid transport"/>
    <property type="evidence" value="ECO:0007669"/>
    <property type="project" value="UniProtKB-KW"/>
</dbReference>
<dbReference type="PROSITE" id="PS50848">
    <property type="entry name" value="START"/>
    <property type="match status" value="1"/>
</dbReference>
<dbReference type="EMBL" id="JAKKPZ010000001">
    <property type="protein sequence ID" value="KAI1728275.1"/>
    <property type="molecule type" value="Genomic_DNA"/>
</dbReference>
<dbReference type="PANTHER" id="PTHR46374">
    <property type="entry name" value="PROTEIN CBG07384"/>
    <property type="match status" value="1"/>
</dbReference>
<protein>
    <submittedName>
        <fullName evidence="6">START domain-containing protein</fullName>
    </submittedName>
</protein>